<dbReference type="Proteomes" id="UP000001364">
    <property type="component" value="Chromosome"/>
</dbReference>
<dbReference type="RefSeq" id="WP_012639976.1">
    <property type="nucleotide sequence ID" value="NC_011916.1"/>
</dbReference>
<dbReference type="InterPro" id="IPR019476">
    <property type="entry name" value="T4SS_TraD_DNA-bd"/>
</dbReference>
<dbReference type="OrthoDB" id="102453at2"/>
<dbReference type="HOGENOM" id="CLU_016763_5_1_5"/>
<reference evidence="8 9" key="1">
    <citation type="journal article" date="2010" name="J. Bacteriol.">
        <title>The genetic basis of laboratory adaptation in Caulobacter crescentus.</title>
        <authorList>
            <person name="Marks M.E."/>
            <person name="Castro-Rojas C.M."/>
            <person name="Teiling C."/>
            <person name="Du L."/>
            <person name="Kapatral V."/>
            <person name="Walunas T.L."/>
            <person name="Crosson S."/>
        </authorList>
    </citation>
    <scope>NUCLEOTIDE SEQUENCE [LARGE SCALE GENOMIC DNA]</scope>
    <source>
        <strain evidence="9">NA1000 / CB15N</strain>
    </source>
</reference>
<evidence type="ECO:0000256" key="6">
    <source>
        <dbReference type="SAM" id="Phobius"/>
    </source>
</evidence>
<dbReference type="CDD" id="cd01127">
    <property type="entry name" value="TrwB_TraG_TraD_VirD4"/>
    <property type="match status" value="1"/>
</dbReference>
<dbReference type="PhylomeDB" id="A0A0H3C4S0"/>
<keyword evidence="2" id="KW-1003">Cell membrane</keyword>
<evidence type="ECO:0000256" key="5">
    <source>
        <dbReference type="ARBA" id="ARBA00023136"/>
    </source>
</evidence>
<dbReference type="Pfam" id="PF10412">
    <property type="entry name" value="TrwB_AAD_bind"/>
    <property type="match status" value="1"/>
</dbReference>
<keyword evidence="3 6" id="KW-0812">Transmembrane</keyword>
<dbReference type="SUPFAM" id="SSF52540">
    <property type="entry name" value="P-loop containing nucleoside triphosphate hydrolases"/>
    <property type="match status" value="1"/>
</dbReference>
<dbReference type="GO" id="GO:0005886">
    <property type="term" value="C:plasma membrane"/>
    <property type="evidence" value="ECO:0007669"/>
    <property type="project" value="UniProtKB-SubCell"/>
</dbReference>
<comment type="subcellular location">
    <subcellularLocation>
        <location evidence="1">Cell membrane</location>
        <topology evidence="1">Multi-pass membrane protein</topology>
    </subcellularLocation>
</comment>
<evidence type="ECO:0000259" key="7">
    <source>
        <dbReference type="Pfam" id="PF10412"/>
    </source>
</evidence>
<name>A0A0H3C4S0_CAUVN</name>
<evidence type="ECO:0000256" key="3">
    <source>
        <dbReference type="ARBA" id="ARBA00022692"/>
    </source>
</evidence>
<dbReference type="KEGG" id="ccs:CCNA_00475"/>
<dbReference type="AlphaFoldDB" id="A0A0H3C4S0"/>
<gene>
    <name evidence="8" type="primary">trwB</name>
    <name evidence="8" type="ordered locus">CCNA_00475</name>
</gene>
<organism evidence="8 9">
    <name type="scientific">Caulobacter vibrioides (strain NA1000 / CB15N)</name>
    <name type="common">Caulobacter crescentus</name>
    <dbReference type="NCBI Taxonomy" id="565050"/>
    <lineage>
        <taxon>Bacteria</taxon>
        <taxon>Pseudomonadati</taxon>
        <taxon>Pseudomonadota</taxon>
        <taxon>Alphaproteobacteria</taxon>
        <taxon>Caulobacterales</taxon>
        <taxon>Caulobacteraceae</taxon>
        <taxon>Caulobacter</taxon>
    </lineage>
</organism>
<accession>A0A0H3C4S0</accession>
<dbReference type="RefSeq" id="YP_002515848.1">
    <property type="nucleotide sequence ID" value="NC_011916.1"/>
</dbReference>
<proteinExistence type="predicted"/>
<dbReference type="PANTHER" id="PTHR37937">
    <property type="entry name" value="CONJUGATIVE TRANSFER: DNA TRANSPORT"/>
    <property type="match status" value="1"/>
</dbReference>
<evidence type="ECO:0000256" key="4">
    <source>
        <dbReference type="ARBA" id="ARBA00022989"/>
    </source>
</evidence>
<dbReference type="PANTHER" id="PTHR37937:SF1">
    <property type="entry name" value="CONJUGATIVE TRANSFER: DNA TRANSPORT"/>
    <property type="match status" value="1"/>
</dbReference>
<dbReference type="Gene3D" id="1.10.8.80">
    <property type="entry name" value="Magnesium chelatase subunit I, C-Terminal domain"/>
    <property type="match status" value="1"/>
</dbReference>
<evidence type="ECO:0000256" key="2">
    <source>
        <dbReference type="ARBA" id="ARBA00022475"/>
    </source>
</evidence>
<feature type="domain" description="Type IV secretion system coupling protein TraD DNA-binding" evidence="7">
    <location>
        <begin position="169"/>
        <end position="559"/>
    </location>
</feature>
<keyword evidence="4 6" id="KW-1133">Transmembrane helix</keyword>
<dbReference type="Gene3D" id="3.40.50.300">
    <property type="entry name" value="P-loop containing nucleotide triphosphate hydrolases"/>
    <property type="match status" value="2"/>
</dbReference>
<evidence type="ECO:0000256" key="1">
    <source>
        <dbReference type="ARBA" id="ARBA00004651"/>
    </source>
</evidence>
<keyword evidence="9" id="KW-1185">Reference proteome</keyword>
<keyword evidence="5 6" id="KW-0472">Membrane</keyword>
<sequence length="605" mass="66332">MSSHHQNLSRGQALFAGALGSIVSRWRAYILTCLATATCGAYAGFSQLPLSTQRAAQDYAHAKLMLELLVSVSDTTVERYTPTGPEPVSAQGLVSHAFYQAAAERGLDALQWGGLVGVLFGVTLCAIWAYLVIRWGETAAEDNARRGASVVTERTLARLTRKRAGPDAIRLASIPLPTTLETRHIALIGTTGSGKTTTLRQMLDAIDKRGDTAIVYDTSGEFISHYYRPERGDIILNAFDARGAFWSPFDEIHHPADADHIARQLVASTGAAEQDIWLDAARILVADVLRKLHAEGRTDLSTLIETLGRLSRDQLKDWLADTSSARMFEQGAERASGSVLFMLARCVQLLQYLRASPEDATVFSFRAHFEALDQRTGERPWIFVPRQEQYFAAMRPLLACFLECAATAILGLSPHPSRRIWLMLDELADLPKVDNLARLLPLGRKFGASVVVTFQALGQMRERYGKDGAEALLANTNTKLFLQLADPDTRQWASQAVGTVETEIRGASENLDHQVGKGRTSIGSSRQILPLLLESQFRLPPFHGYLQLPDAFPVARVTIRNDHIIARGRAKQQAFVAIDLDKTLWGAARSPAVEPASNLSDGGPV</sequence>
<evidence type="ECO:0000313" key="8">
    <source>
        <dbReference type="EMBL" id="ACL93940.1"/>
    </source>
</evidence>
<dbReference type="InterPro" id="IPR051539">
    <property type="entry name" value="T4SS-coupling_protein"/>
</dbReference>
<dbReference type="PATRIC" id="fig|565050.3.peg.466"/>
<feature type="transmembrane region" description="Helical" evidence="6">
    <location>
        <begin position="112"/>
        <end position="133"/>
    </location>
</feature>
<dbReference type="EMBL" id="CP001340">
    <property type="protein sequence ID" value="ACL93940.1"/>
    <property type="molecule type" value="Genomic_DNA"/>
</dbReference>
<protein>
    <submittedName>
        <fullName evidence="8">Bacterial conjugation protein, ATP binding domain trwB</fullName>
    </submittedName>
</protein>
<dbReference type="InterPro" id="IPR027417">
    <property type="entry name" value="P-loop_NTPase"/>
</dbReference>
<dbReference type="GeneID" id="7330602"/>
<evidence type="ECO:0000313" key="9">
    <source>
        <dbReference type="Proteomes" id="UP000001364"/>
    </source>
</evidence>